<keyword evidence="4" id="KW-0325">Glycoprotein</keyword>
<gene>
    <name evidence="11" type="ORF">E2I00_009823</name>
</gene>
<feature type="domain" description="Hemicentin/VWA7 galactose-binding" evidence="6">
    <location>
        <begin position="519"/>
        <end position="609"/>
    </location>
</feature>
<dbReference type="OrthoDB" id="301415at2759"/>
<dbReference type="Pfam" id="PF23619">
    <property type="entry name" value="Ig_VWA7"/>
    <property type="match status" value="1"/>
</dbReference>
<keyword evidence="2" id="KW-0964">Secreted</keyword>
<evidence type="ECO:0000256" key="2">
    <source>
        <dbReference type="ARBA" id="ARBA00022525"/>
    </source>
</evidence>
<evidence type="ECO:0000256" key="4">
    <source>
        <dbReference type="ARBA" id="ARBA00023180"/>
    </source>
</evidence>
<dbReference type="InterPro" id="IPR057613">
    <property type="entry name" value="VWA7_4"/>
</dbReference>
<dbReference type="InterPro" id="IPR057615">
    <property type="entry name" value="Ig_VWA7"/>
</dbReference>
<organism evidence="11 12">
    <name type="scientific">Balaenoptera physalus</name>
    <name type="common">Fin whale</name>
    <name type="synonym">Balaena physalus</name>
    <dbReference type="NCBI Taxonomy" id="9770"/>
    <lineage>
        <taxon>Eukaryota</taxon>
        <taxon>Metazoa</taxon>
        <taxon>Chordata</taxon>
        <taxon>Craniata</taxon>
        <taxon>Vertebrata</taxon>
        <taxon>Euteleostomi</taxon>
        <taxon>Mammalia</taxon>
        <taxon>Eutheria</taxon>
        <taxon>Laurasiatheria</taxon>
        <taxon>Artiodactyla</taxon>
        <taxon>Whippomorpha</taxon>
        <taxon>Cetacea</taxon>
        <taxon>Mysticeti</taxon>
        <taxon>Balaenopteridae</taxon>
        <taxon>Balaenoptera</taxon>
    </lineage>
</organism>
<proteinExistence type="predicted"/>
<feature type="domain" description="Hemicentin-1-like von Willebrand factor A" evidence="9">
    <location>
        <begin position="432"/>
        <end position="493"/>
    </location>
</feature>
<feature type="domain" description="VWA7 N-terminal" evidence="10">
    <location>
        <begin position="89"/>
        <end position="214"/>
    </location>
</feature>
<dbReference type="Proteomes" id="UP000437017">
    <property type="component" value="Unassembled WGS sequence"/>
</dbReference>
<evidence type="ECO:0000256" key="5">
    <source>
        <dbReference type="SAM" id="MobiDB-lite"/>
    </source>
</evidence>
<evidence type="ECO:0000259" key="9">
    <source>
        <dbReference type="Pfam" id="PF25106"/>
    </source>
</evidence>
<name>A0A643CAB0_BALPH</name>
<dbReference type="InterPro" id="IPR056475">
    <property type="entry name" value="GBD_Hemicentin/VWA7"/>
</dbReference>
<accession>A0A643CAB0</accession>
<keyword evidence="3" id="KW-0732">Signal</keyword>
<evidence type="ECO:0000256" key="3">
    <source>
        <dbReference type="ARBA" id="ARBA00022729"/>
    </source>
</evidence>
<evidence type="ECO:0000259" key="8">
    <source>
        <dbReference type="Pfam" id="PF23619"/>
    </source>
</evidence>
<evidence type="ECO:0000259" key="7">
    <source>
        <dbReference type="Pfam" id="PF23610"/>
    </source>
</evidence>
<dbReference type="InterPro" id="IPR056861">
    <property type="entry name" value="HMCN1-like_VWA"/>
</dbReference>
<feature type="domain" description="VWA7 N-terminal" evidence="10">
    <location>
        <begin position="234"/>
        <end position="354"/>
    </location>
</feature>
<comment type="caution">
    <text evidence="11">The sequence shown here is derived from an EMBL/GenBank/DDBJ whole genome shotgun (WGS) entry which is preliminary data.</text>
</comment>
<dbReference type="GO" id="GO:0005576">
    <property type="term" value="C:extracellular region"/>
    <property type="evidence" value="ECO:0007669"/>
    <property type="project" value="UniProtKB-SubCell"/>
</dbReference>
<dbReference type="Pfam" id="PF23560">
    <property type="entry name" value="GBD_Hemicentin"/>
    <property type="match status" value="1"/>
</dbReference>
<feature type="domain" description="Hemicentin-1-like von Willebrand factor A" evidence="9">
    <location>
        <begin position="365"/>
        <end position="415"/>
    </location>
</feature>
<dbReference type="Pfam" id="PF25107">
    <property type="entry name" value="VWA7_N"/>
    <property type="match status" value="2"/>
</dbReference>
<feature type="region of interest" description="Disordered" evidence="5">
    <location>
        <begin position="293"/>
        <end position="323"/>
    </location>
</feature>
<reference evidence="11 12" key="1">
    <citation type="journal article" date="2019" name="PLoS ONE">
        <title>Genomic analyses reveal an absence of contemporary introgressive admixture between fin whales and blue whales, despite known hybrids.</title>
        <authorList>
            <person name="Westbury M.V."/>
            <person name="Petersen B."/>
            <person name="Lorenzen E.D."/>
        </authorList>
    </citation>
    <scope>NUCLEOTIDE SEQUENCE [LARGE SCALE GENOMIC DNA]</scope>
    <source>
        <strain evidence="11">FinWhale-01</strain>
    </source>
</reference>
<dbReference type="Pfam" id="PF23610">
    <property type="entry name" value="VWA7_4"/>
    <property type="match status" value="1"/>
</dbReference>
<keyword evidence="12" id="KW-1185">Reference proteome</keyword>
<dbReference type="InterPro" id="IPR056862">
    <property type="entry name" value="VWA7_N"/>
</dbReference>
<evidence type="ECO:0008006" key="13">
    <source>
        <dbReference type="Google" id="ProtNLM"/>
    </source>
</evidence>
<evidence type="ECO:0000259" key="6">
    <source>
        <dbReference type="Pfam" id="PF23560"/>
    </source>
</evidence>
<dbReference type="PANTHER" id="PTHR14905:SF7">
    <property type="entry name" value="VON WILLEBRAND FACTOR A DOMAIN-CONTAINING PROTEIN 7"/>
    <property type="match status" value="1"/>
</dbReference>
<dbReference type="AlphaFoldDB" id="A0A643CAB0"/>
<evidence type="ECO:0000313" key="12">
    <source>
        <dbReference type="Proteomes" id="UP000437017"/>
    </source>
</evidence>
<protein>
    <recommendedName>
        <fullName evidence="13">von Willebrand factor A domain containing 7</fullName>
    </recommendedName>
</protein>
<comment type="subcellular location">
    <subcellularLocation>
        <location evidence="1">Secreted</location>
    </subcellularLocation>
</comment>
<sequence>VHVSAMLPTDEPLSHLGPSLLLLQLQLLLRPASAFFPNIWSLLAAPGSITHQDLTEEAALNVTLQLFLEQPPPGRPPLRLEDFLGRTLLADNLFAAYFGPGSPSRRFRAALGEVSRANAAQDFLPTSRNDPDLHFDAERLGQGRTRLVGALGETVVAARALDHTLARQRLGAALHALQDFYSHSNWVELGKQQPHPHLLWPRQGLRNLAQGTARTPLVRSRGKAEEVWVDRDKVGDPTCSDCEELSCPGNLLGFTLLTSGYFGTHPSKPPGTRQESPQKFALYKIPFPNPGKCSHGGHFDQSSSQPPRGGINKDSTSPGFSPHHMLHLQAAKLALLASIQAFSLLRSRLGDRGFSRLLDITPASSLSFVLDTTGSMGEEINAAKIQARHIVEQRRGGPMEPTHYVLVPFHDPDRGWDEDGGGLGLAPSLQPDAFLTNRVESLTQERRCRVTFLVTEDPSRVQGRPRREVLSPLRFEPYEAVALASGGEVIFTKDQYIRDVAAIVGDSIADLVTLPLEPPVVVPERPLVFSVDGLLQRVTVRIHGEVSSFWIRNPAGVSQGQEEGEGPLGHTRRFGQFWMVSMNDPLQTGTWEIQVTAKGTSRVRVQAQTSLDFLFHFGIPREDGPHPGLYPLTQPVAGLQTQLLVEVTGLGSRGNPGDPLPHFSHVVLRGVPHGAELGRVPLEPMGPRERGLLAASLPPTLLSTAGPFSLELIGQDGVGQGLHRAAPQPCAVVPVLLEVRCQRKVRLRLERTGPAAPPLTGPPPQLSGPPGFLVPGTKAPLSLRIASFSGPQDLDLRTYVNPSFALTSNLSSYSEPAASAGLRHPLPRVRLEQNESAWGCLWLKVPDTAASDSVVMVTVTATDREASTVPPTHAFLRLLVLGPAPQVRCPHFPLHDRQGEGRAVQAYLGAATLTASPSSPQDQLPAPVHSTDPFLTTTSPAFHLSTLVTPGRAGGGLVSNPWWGTVGAVLLLLGLASW</sequence>
<evidence type="ECO:0000259" key="10">
    <source>
        <dbReference type="Pfam" id="PF25107"/>
    </source>
</evidence>
<evidence type="ECO:0000256" key="1">
    <source>
        <dbReference type="ARBA" id="ARBA00004613"/>
    </source>
</evidence>
<dbReference type="InterPro" id="IPR052577">
    <property type="entry name" value="VWA7"/>
</dbReference>
<feature type="non-terminal residue" evidence="11">
    <location>
        <position position="1"/>
    </location>
</feature>
<evidence type="ECO:0000313" key="11">
    <source>
        <dbReference type="EMBL" id="KAB0396908.1"/>
    </source>
</evidence>
<dbReference type="PANTHER" id="PTHR14905">
    <property type="entry name" value="NG37"/>
    <property type="match status" value="1"/>
</dbReference>
<dbReference type="Pfam" id="PF25106">
    <property type="entry name" value="VWA_4"/>
    <property type="match status" value="2"/>
</dbReference>
<feature type="domain" description="VWA7 Ig-like" evidence="8">
    <location>
        <begin position="766"/>
        <end position="881"/>
    </location>
</feature>
<dbReference type="EMBL" id="SGJD01002062">
    <property type="protein sequence ID" value="KAB0396908.1"/>
    <property type="molecule type" value="Genomic_DNA"/>
</dbReference>
<feature type="domain" description="VWA7 beta-sandwich" evidence="7">
    <location>
        <begin position="612"/>
        <end position="730"/>
    </location>
</feature>